<feature type="region of interest" description="Disordered" evidence="1">
    <location>
        <begin position="23"/>
        <end position="70"/>
    </location>
</feature>
<organism evidence="2 3">
    <name type="scientific">Cirrhinus mrigala</name>
    <name type="common">Mrigala</name>
    <dbReference type="NCBI Taxonomy" id="683832"/>
    <lineage>
        <taxon>Eukaryota</taxon>
        <taxon>Metazoa</taxon>
        <taxon>Chordata</taxon>
        <taxon>Craniata</taxon>
        <taxon>Vertebrata</taxon>
        <taxon>Euteleostomi</taxon>
        <taxon>Actinopterygii</taxon>
        <taxon>Neopterygii</taxon>
        <taxon>Teleostei</taxon>
        <taxon>Ostariophysi</taxon>
        <taxon>Cypriniformes</taxon>
        <taxon>Cyprinidae</taxon>
        <taxon>Labeoninae</taxon>
        <taxon>Labeonini</taxon>
        <taxon>Cirrhinus</taxon>
    </lineage>
</organism>
<feature type="non-terminal residue" evidence="2">
    <location>
        <position position="70"/>
    </location>
</feature>
<dbReference type="AlphaFoldDB" id="A0ABD0P4W0"/>
<gene>
    <name evidence="2" type="ORF">M9458_033729</name>
</gene>
<feature type="compositionally biased region" description="Gly residues" evidence="1">
    <location>
        <begin position="61"/>
        <end position="70"/>
    </location>
</feature>
<protein>
    <submittedName>
        <fullName evidence="2">Uncharacterized protein</fullName>
    </submittedName>
</protein>
<proteinExistence type="predicted"/>
<comment type="caution">
    <text evidence="2">The sequence shown here is derived from an EMBL/GenBank/DDBJ whole genome shotgun (WGS) entry which is preliminary data.</text>
</comment>
<reference evidence="2 3" key="1">
    <citation type="submission" date="2024-05" db="EMBL/GenBank/DDBJ databases">
        <title>Genome sequencing and assembly of Indian major carp, Cirrhinus mrigala (Hamilton, 1822).</title>
        <authorList>
            <person name="Mohindra V."/>
            <person name="Chowdhury L.M."/>
            <person name="Lal K."/>
            <person name="Jena J.K."/>
        </authorList>
    </citation>
    <scope>NUCLEOTIDE SEQUENCE [LARGE SCALE GENOMIC DNA]</scope>
    <source>
        <strain evidence="2">CM1030</strain>
        <tissue evidence="2">Blood</tissue>
    </source>
</reference>
<name>A0ABD0P4W0_CIRMR</name>
<keyword evidence="3" id="KW-1185">Reference proteome</keyword>
<dbReference type="EMBL" id="JAMKFB020000017">
    <property type="protein sequence ID" value="KAL0169133.1"/>
    <property type="molecule type" value="Genomic_DNA"/>
</dbReference>
<feature type="compositionally biased region" description="Low complexity" evidence="1">
    <location>
        <begin position="23"/>
        <end position="45"/>
    </location>
</feature>
<evidence type="ECO:0000313" key="2">
    <source>
        <dbReference type="EMBL" id="KAL0169133.1"/>
    </source>
</evidence>
<accession>A0ABD0P4W0</accession>
<feature type="non-terminal residue" evidence="2">
    <location>
        <position position="1"/>
    </location>
</feature>
<dbReference type="Proteomes" id="UP001529510">
    <property type="component" value="Unassembled WGS sequence"/>
</dbReference>
<evidence type="ECO:0000313" key="3">
    <source>
        <dbReference type="Proteomes" id="UP001529510"/>
    </source>
</evidence>
<sequence>LSAEAEPGATDVAVKKRAAAVAGAVQPRARAPGATAAGAGDGASAQRVPPAGSPLLRHAGHGGSATNGAY</sequence>
<evidence type="ECO:0000256" key="1">
    <source>
        <dbReference type="SAM" id="MobiDB-lite"/>
    </source>
</evidence>